<keyword evidence="4" id="KW-0472">Membrane</keyword>
<keyword evidence="2" id="KW-0125">Carotenoid biosynthesis</keyword>
<evidence type="ECO:0000256" key="2">
    <source>
        <dbReference type="ARBA" id="ARBA00022746"/>
    </source>
</evidence>
<dbReference type="InterPro" id="IPR045019">
    <property type="entry name" value="BETA-OHASE-like"/>
</dbReference>
<keyword evidence="4" id="KW-1133">Transmembrane helix</keyword>
<evidence type="ECO:0000313" key="6">
    <source>
        <dbReference type="Proteomes" id="UP001597112"/>
    </source>
</evidence>
<dbReference type="RefSeq" id="WP_377580300.1">
    <property type="nucleotide sequence ID" value="NZ_JBHTKA010000007.1"/>
</dbReference>
<protein>
    <submittedName>
        <fullName evidence="5">Beta-carotene hydroxylase</fullName>
    </submittedName>
</protein>
<gene>
    <name evidence="5" type="ORF">ACFQ21_16080</name>
</gene>
<accession>A0ABW3K5U8</accession>
<proteinExistence type="inferred from homology"/>
<evidence type="ECO:0000313" key="5">
    <source>
        <dbReference type="EMBL" id="MFD1000845.1"/>
    </source>
</evidence>
<feature type="transmembrane region" description="Helical" evidence="4">
    <location>
        <begin position="6"/>
        <end position="26"/>
    </location>
</feature>
<comment type="caution">
    <text evidence="5">The sequence shown here is derived from an EMBL/GenBank/DDBJ whole genome shotgun (WGS) entry which is preliminary data.</text>
</comment>
<name>A0ABW3K5U8_9BACT</name>
<comment type="similarity">
    <text evidence="1">Belongs to the sterol desaturase family.</text>
</comment>
<organism evidence="5 6">
    <name type="scientific">Ohtaekwangia kribbensis</name>
    <dbReference type="NCBI Taxonomy" id="688913"/>
    <lineage>
        <taxon>Bacteria</taxon>
        <taxon>Pseudomonadati</taxon>
        <taxon>Bacteroidota</taxon>
        <taxon>Cytophagia</taxon>
        <taxon>Cytophagales</taxon>
        <taxon>Fulvivirgaceae</taxon>
        <taxon>Ohtaekwangia</taxon>
    </lineage>
</organism>
<keyword evidence="3" id="KW-0560">Oxidoreductase</keyword>
<dbReference type="Proteomes" id="UP001597112">
    <property type="component" value="Unassembled WGS sequence"/>
</dbReference>
<dbReference type="PANTHER" id="PTHR31899">
    <property type="entry name" value="BETA-CAROTENE 3-HYDROXYLASE 1, CHLOROPLASTIC"/>
    <property type="match status" value="1"/>
</dbReference>
<reference evidence="6" key="1">
    <citation type="journal article" date="2019" name="Int. J. Syst. Evol. Microbiol.">
        <title>The Global Catalogue of Microorganisms (GCM) 10K type strain sequencing project: providing services to taxonomists for standard genome sequencing and annotation.</title>
        <authorList>
            <consortium name="The Broad Institute Genomics Platform"/>
            <consortium name="The Broad Institute Genome Sequencing Center for Infectious Disease"/>
            <person name="Wu L."/>
            <person name="Ma J."/>
        </authorList>
    </citation>
    <scope>NUCLEOTIDE SEQUENCE [LARGE SCALE GENOMIC DNA]</scope>
    <source>
        <strain evidence="6">CCUG 58938</strain>
    </source>
</reference>
<dbReference type="EMBL" id="JBHTKA010000007">
    <property type="protein sequence ID" value="MFD1000845.1"/>
    <property type="molecule type" value="Genomic_DNA"/>
</dbReference>
<keyword evidence="4" id="KW-0812">Transmembrane</keyword>
<dbReference type="PANTHER" id="PTHR31899:SF9">
    <property type="entry name" value="BETA-CAROTENE 3-HYDROXYLASE 1, CHLOROPLASTIC"/>
    <property type="match status" value="1"/>
</dbReference>
<evidence type="ECO:0000256" key="1">
    <source>
        <dbReference type="ARBA" id="ARBA00009324"/>
    </source>
</evidence>
<sequence length="164" mass="20117">MDWITLLLCSLITIGTFLFWEFVAWFTHKYIMHGFLWTWHRSHHTVHDEALERNDLFALVFSIPSIFLFYYFSLVRYSPYMLAVAFGIFLYGMFYLVFHDIIVHQRIRWRPEKKSKYLQRMINAHYVHHSKHTRKGCEAFGFLYAPKKYEPKKFSFRKDRQETQ</sequence>
<evidence type="ECO:0000256" key="3">
    <source>
        <dbReference type="ARBA" id="ARBA00023002"/>
    </source>
</evidence>
<keyword evidence="6" id="KW-1185">Reference proteome</keyword>
<feature type="transmembrane region" description="Helical" evidence="4">
    <location>
        <begin position="80"/>
        <end position="98"/>
    </location>
</feature>
<feature type="transmembrane region" description="Helical" evidence="4">
    <location>
        <begin position="56"/>
        <end position="74"/>
    </location>
</feature>
<evidence type="ECO:0000256" key="4">
    <source>
        <dbReference type="SAM" id="Phobius"/>
    </source>
</evidence>